<accession>A0A401YP70</accession>
<gene>
    <name evidence="3" type="ORF">EHYA_04054</name>
</gene>
<evidence type="ECO:0000259" key="2">
    <source>
        <dbReference type="Pfam" id="PF06259"/>
    </source>
</evidence>
<dbReference type="Pfam" id="PF06259">
    <property type="entry name" value="Abhydrolase_8"/>
    <property type="match status" value="1"/>
</dbReference>
<keyword evidence="4" id="KW-1185">Reference proteome</keyword>
<feature type="region of interest" description="Disordered" evidence="1">
    <location>
        <begin position="545"/>
        <end position="567"/>
    </location>
</feature>
<dbReference type="RefSeq" id="WP_160161475.1">
    <property type="nucleotide sequence ID" value="NZ_BIFH01000020.1"/>
</dbReference>
<dbReference type="Proteomes" id="UP000286931">
    <property type="component" value="Unassembled WGS sequence"/>
</dbReference>
<keyword evidence="3" id="KW-0378">Hydrolase</keyword>
<comment type="caution">
    <text evidence="3">The sequence shown here is derived from an EMBL/GenBank/DDBJ whole genome shotgun (WGS) entry which is preliminary data.</text>
</comment>
<dbReference type="OrthoDB" id="5969911at2"/>
<dbReference type="AlphaFoldDB" id="A0A401YP70"/>
<proteinExistence type="predicted"/>
<dbReference type="EMBL" id="BIFH01000020">
    <property type="protein sequence ID" value="GCD96369.1"/>
    <property type="molecule type" value="Genomic_DNA"/>
</dbReference>
<dbReference type="InterPro" id="IPR010427">
    <property type="entry name" value="DUF1023"/>
</dbReference>
<feature type="domain" description="DUF1023" evidence="2">
    <location>
        <begin position="310"/>
        <end position="482"/>
    </location>
</feature>
<sequence>MVGFVELRDAKFDGWREFAAAWNKATTRLHDLEISFRTGVNDVVEQAGWKGMSAQTADKDLERVVRQIALSAMQARSIGSAADQAAAEMPVIQTALLTALREAEAAGIKVSDSGGSYVLNVAAPPGAEGGGAVSGDPAGTQALLDEYKRRLDAIIRQACEVDDKLAGVPAVLNPSDVAATALNSWENAEEDARRVAALRGVNGLPKDMDPVRSAAWWRGLTEEQRSLYLSSYPHEIGSLDGIPATDRDKANRRALDARLADLSGRPTSESEFREIKNLQAIQSALTKNGTCAADDSGRLLLKFGNKFLDGQVVMSIGNPDLARNTAILVPGTNTDVAGGLEGQMKRLDKIQDASDRLTPQTGDVASVFWLDYDAPEASFGGIDKPWESKVSSVVGWDRSAEGAPRLDSFVGGLRAQSTDHHISVVAHSYGSSLLGDAGRQGNGIAVDDMIVAGSPGTHTDSADDLHIDPRHFWAEVAGDDGIPGLGAASHAGWQAEHGKTLPHDKEFGGNRLVASPGDHSSYWNMNGDQPGSSLENQARVIMGLYDDPNPARRPELEHGRLPTAPKS</sequence>
<dbReference type="GO" id="GO:0016787">
    <property type="term" value="F:hydrolase activity"/>
    <property type="evidence" value="ECO:0007669"/>
    <property type="project" value="UniProtKB-KW"/>
</dbReference>
<feature type="compositionally biased region" description="Basic and acidic residues" evidence="1">
    <location>
        <begin position="549"/>
        <end position="560"/>
    </location>
</feature>
<feature type="compositionally biased region" description="Polar residues" evidence="1">
    <location>
        <begin position="521"/>
        <end position="533"/>
    </location>
</feature>
<evidence type="ECO:0000313" key="3">
    <source>
        <dbReference type="EMBL" id="GCD96369.1"/>
    </source>
</evidence>
<feature type="region of interest" description="Disordered" evidence="1">
    <location>
        <begin position="514"/>
        <end position="533"/>
    </location>
</feature>
<name>A0A401YP70_9ACTN</name>
<protein>
    <submittedName>
        <fullName evidence="3">Alpha/beta hydrolase</fullName>
    </submittedName>
</protein>
<evidence type="ECO:0000313" key="4">
    <source>
        <dbReference type="Proteomes" id="UP000286931"/>
    </source>
</evidence>
<reference evidence="3 4" key="1">
    <citation type="submission" date="2018-12" db="EMBL/GenBank/DDBJ databases">
        <title>Draft genome sequence of Embleya hyalina NBRC 13850T.</title>
        <authorList>
            <person name="Komaki H."/>
            <person name="Hosoyama A."/>
            <person name="Kimura A."/>
            <person name="Ichikawa N."/>
            <person name="Tamura T."/>
        </authorList>
    </citation>
    <scope>NUCLEOTIDE SEQUENCE [LARGE SCALE GENOMIC DNA]</scope>
    <source>
        <strain evidence="3 4">NBRC 13850</strain>
    </source>
</reference>
<evidence type="ECO:0000256" key="1">
    <source>
        <dbReference type="SAM" id="MobiDB-lite"/>
    </source>
</evidence>
<organism evidence="3 4">
    <name type="scientific">Embleya hyalina</name>
    <dbReference type="NCBI Taxonomy" id="516124"/>
    <lineage>
        <taxon>Bacteria</taxon>
        <taxon>Bacillati</taxon>
        <taxon>Actinomycetota</taxon>
        <taxon>Actinomycetes</taxon>
        <taxon>Kitasatosporales</taxon>
        <taxon>Streptomycetaceae</taxon>
        <taxon>Embleya</taxon>
    </lineage>
</organism>